<dbReference type="InterPro" id="IPR004843">
    <property type="entry name" value="Calcineurin-like_PHP"/>
</dbReference>
<proteinExistence type="predicted"/>
<dbReference type="PROSITE" id="PS51318">
    <property type="entry name" value="TAT"/>
    <property type="match status" value="1"/>
</dbReference>
<protein>
    <submittedName>
        <fullName evidence="4">Purple acid phosphatase family protein</fullName>
        <ecNumber evidence="4">3.1.-.-</ecNumber>
    </submittedName>
</protein>
<comment type="caution">
    <text evidence="4">The sequence shown here is derived from an EMBL/GenBank/DDBJ whole genome shotgun (WGS) entry which is preliminary data.</text>
</comment>
<dbReference type="EMBL" id="JBHFAB010000003">
    <property type="protein sequence ID" value="MFC1416129.1"/>
    <property type="molecule type" value="Genomic_DNA"/>
</dbReference>
<dbReference type="Gene3D" id="2.60.40.380">
    <property type="entry name" value="Purple acid phosphatase-like, N-terminal"/>
    <property type="match status" value="1"/>
</dbReference>
<evidence type="ECO:0000313" key="5">
    <source>
        <dbReference type="Proteomes" id="UP001592531"/>
    </source>
</evidence>
<dbReference type="PANTHER" id="PTHR22953:SF153">
    <property type="entry name" value="PURPLE ACID PHOSPHATASE"/>
    <property type="match status" value="1"/>
</dbReference>
<dbReference type="SUPFAM" id="SSF56300">
    <property type="entry name" value="Metallo-dependent phosphatases"/>
    <property type="match status" value="1"/>
</dbReference>
<dbReference type="Pfam" id="PF16656">
    <property type="entry name" value="Pur_ac_phosph_N"/>
    <property type="match status" value="1"/>
</dbReference>
<dbReference type="SUPFAM" id="SSF49363">
    <property type="entry name" value="Purple acid phosphatase, N-terminal domain"/>
    <property type="match status" value="1"/>
</dbReference>
<evidence type="ECO:0000259" key="2">
    <source>
        <dbReference type="Pfam" id="PF00149"/>
    </source>
</evidence>
<feature type="domain" description="Calcineurin-like phosphoesterase" evidence="2">
    <location>
        <begin position="212"/>
        <end position="406"/>
    </location>
</feature>
<dbReference type="PANTHER" id="PTHR22953">
    <property type="entry name" value="ACID PHOSPHATASE RELATED"/>
    <property type="match status" value="1"/>
</dbReference>
<keyword evidence="4" id="KW-0378">Hydrolase</keyword>
<dbReference type="InterPro" id="IPR039331">
    <property type="entry name" value="PAPs-like"/>
</dbReference>
<feature type="domain" description="Purple acid phosphatase N-terminal" evidence="3">
    <location>
        <begin position="70"/>
        <end position="185"/>
    </location>
</feature>
<dbReference type="InterPro" id="IPR029052">
    <property type="entry name" value="Metallo-depent_PP-like"/>
</dbReference>
<dbReference type="Proteomes" id="UP001592531">
    <property type="component" value="Unassembled WGS sequence"/>
</dbReference>
<keyword evidence="1" id="KW-0732">Signal</keyword>
<dbReference type="GO" id="GO:0016787">
    <property type="term" value="F:hydrolase activity"/>
    <property type="evidence" value="ECO:0007669"/>
    <property type="project" value="UniProtKB-KW"/>
</dbReference>
<organism evidence="4 5">
    <name type="scientific">Streptacidiphilus cavernicola</name>
    <dbReference type="NCBI Taxonomy" id="3342716"/>
    <lineage>
        <taxon>Bacteria</taxon>
        <taxon>Bacillati</taxon>
        <taxon>Actinomycetota</taxon>
        <taxon>Actinomycetes</taxon>
        <taxon>Kitasatosporales</taxon>
        <taxon>Streptomycetaceae</taxon>
        <taxon>Streptacidiphilus</taxon>
    </lineage>
</organism>
<evidence type="ECO:0000313" key="4">
    <source>
        <dbReference type="EMBL" id="MFC1416129.1"/>
    </source>
</evidence>
<evidence type="ECO:0000259" key="3">
    <source>
        <dbReference type="Pfam" id="PF16656"/>
    </source>
</evidence>
<dbReference type="Gene3D" id="3.60.21.10">
    <property type="match status" value="1"/>
</dbReference>
<dbReference type="InterPro" id="IPR008963">
    <property type="entry name" value="Purple_acid_Pase-like_N"/>
</dbReference>
<dbReference type="Pfam" id="PF00149">
    <property type="entry name" value="Metallophos"/>
    <property type="match status" value="1"/>
</dbReference>
<dbReference type="RefSeq" id="WP_380533064.1">
    <property type="nucleotide sequence ID" value="NZ_JBHFAB010000003.1"/>
</dbReference>
<reference evidence="4 5" key="1">
    <citation type="submission" date="2024-09" db="EMBL/GenBank/DDBJ databases">
        <authorList>
            <person name="Lee S.D."/>
        </authorList>
    </citation>
    <scope>NUCLEOTIDE SEQUENCE [LARGE SCALE GENOMIC DNA]</scope>
    <source>
        <strain evidence="4 5">N8-3</strain>
    </source>
</reference>
<dbReference type="EC" id="3.1.-.-" evidence="4"/>
<dbReference type="InterPro" id="IPR006311">
    <property type="entry name" value="TAT_signal"/>
</dbReference>
<evidence type="ECO:0000256" key="1">
    <source>
        <dbReference type="ARBA" id="ARBA00022729"/>
    </source>
</evidence>
<keyword evidence="5" id="KW-1185">Reference proteome</keyword>
<name>A0ABV6VQV0_9ACTN</name>
<sequence length="529" mass="56990">MFETPESNSGITAGTRRDLLRLGAAGGAALVAGGALLPAPAYAAALTAPTRSGAAPLGRGDSTSGSALRPFGRHLGYGADPSRQVVVSWQVPAAVRDPFVRLGTRPGDFGARIRAEVRPLVSQLSWQQPVEDEPLVKPRTVTQYYLHAVLDHLLPDTTYYYVVGHQGYDPAGGRTRLGEVASFRTAPSPGHGSGFTFTAFGDQGVGYNAVATSTLIEGLVPAFHVHMGDLSYANSDGGGDLTDSYDARLWDSFFVQNEPVASQIPWMMAIGNHEMEAWYSEDRYGGVRARFTMPDNAWESAGTPSTGIYSWRYQNVGLISLDGNDICYNTPANLDRTQGRQQRWLEHRLAAFRADPGIDFVVVYFHQCAYSTCHDNGAELGAQQHWTPLFDTYHVDLVLNGHNHIYERTDPIRAGKPTREAPAGGTVSAAKDGTTYLVAGGGGGGIYSFPASDSYLGHETPNDAPVPMVVCDPDGDNATVQVHWSRVRYTGYCLVAVDATPAGPGRPPRLTVRALTEDGTVVDRFTLVR</sequence>
<accession>A0ABV6VQV0</accession>
<dbReference type="InterPro" id="IPR015914">
    <property type="entry name" value="PAPs_N"/>
</dbReference>
<gene>
    <name evidence="4" type="ORF">ACEZDE_05680</name>
</gene>